<evidence type="ECO:0000313" key="8">
    <source>
        <dbReference type="EMBL" id="HIW82378.1"/>
    </source>
</evidence>
<organism evidence="8 9">
    <name type="scientific">Candidatus Acetatifactor stercoripullorum</name>
    <dbReference type="NCBI Taxonomy" id="2838414"/>
    <lineage>
        <taxon>Bacteria</taxon>
        <taxon>Bacillati</taxon>
        <taxon>Bacillota</taxon>
        <taxon>Clostridia</taxon>
        <taxon>Lachnospirales</taxon>
        <taxon>Lachnospiraceae</taxon>
        <taxon>Acetatifactor</taxon>
    </lineage>
</organism>
<dbReference type="GO" id="GO:0071972">
    <property type="term" value="F:peptidoglycan L,D-transpeptidase activity"/>
    <property type="evidence" value="ECO:0007669"/>
    <property type="project" value="TreeGrafter"/>
</dbReference>
<accession>A0A9D1UCN6</accession>
<dbReference type="InterPro" id="IPR050979">
    <property type="entry name" value="LD-transpeptidase"/>
</dbReference>
<evidence type="ECO:0000256" key="4">
    <source>
        <dbReference type="ARBA" id="ARBA00022984"/>
    </source>
</evidence>
<dbReference type="CDD" id="cd16913">
    <property type="entry name" value="YkuD_like"/>
    <property type="match status" value="1"/>
</dbReference>
<dbReference type="PANTHER" id="PTHR30582:SF33">
    <property type="entry name" value="EXPORTED PROTEIN"/>
    <property type="match status" value="1"/>
</dbReference>
<dbReference type="GO" id="GO:0018104">
    <property type="term" value="P:peptidoglycan-protein cross-linking"/>
    <property type="evidence" value="ECO:0007669"/>
    <property type="project" value="TreeGrafter"/>
</dbReference>
<name>A0A9D1UCN6_9FIRM</name>
<evidence type="ECO:0000256" key="3">
    <source>
        <dbReference type="ARBA" id="ARBA00022960"/>
    </source>
</evidence>
<dbReference type="PROSITE" id="PS52029">
    <property type="entry name" value="LD_TPASE"/>
    <property type="match status" value="1"/>
</dbReference>
<dbReference type="Gene3D" id="2.40.440.10">
    <property type="entry name" value="L,D-transpeptidase catalytic domain-like"/>
    <property type="match status" value="1"/>
</dbReference>
<evidence type="ECO:0000256" key="2">
    <source>
        <dbReference type="ARBA" id="ARBA00022679"/>
    </source>
</evidence>
<evidence type="ECO:0000256" key="1">
    <source>
        <dbReference type="ARBA" id="ARBA00004752"/>
    </source>
</evidence>
<comment type="caution">
    <text evidence="8">The sequence shown here is derived from an EMBL/GenBank/DDBJ whole genome shotgun (WGS) entry which is preliminary data.</text>
</comment>
<sequence>MKRRTRIFLVMVILLLAAVSGYLALAFYYRGVFSLNTWINGVYCTGKSVEEVNSELLSFTEAPIITITDSTGQSYLLDLSQADYKGDYTESLEESLKEQNSFLWAGYFTAQRNTLAPAVSFDEEKLEKLWQELPFVRQELEREPGLSIERRDEGYTLIDGLSGRLDTQKAYQALLSVIKEGETQLSLGDADCYYALKKDEQDEQTLKLWKKIEQFQDCQITYDMGDEKILLDASITAGFLKTEYGLPVLDESGELVMEKEQVEAFIKELAGEYDTYGGERSFLSTRGDVVTIEGGTYGTQLDQKAEVEYLMESIPAGESCVHIPAYKRQGLHRGKDDIGDTYIEIDMTQQKMYYYEEGKLLLETEVVTGNLSRKWGTPEGVNYVYNKQRNRVLRGEGYASPVKYWMPVKGGIGIHDASWRTEFGGEIYKKNGSHGCINTPSQKMAELYEMVETGTPVVMFY</sequence>
<evidence type="ECO:0000256" key="6">
    <source>
        <dbReference type="PROSITE-ProRule" id="PRU01373"/>
    </source>
</evidence>
<feature type="domain" description="L,D-TPase catalytic" evidence="7">
    <location>
        <begin position="341"/>
        <end position="460"/>
    </location>
</feature>
<dbReference type="GO" id="GO:0005576">
    <property type="term" value="C:extracellular region"/>
    <property type="evidence" value="ECO:0007669"/>
    <property type="project" value="TreeGrafter"/>
</dbReference>
<dbReference type="InterPro" id="IPR038063">
    <property type="entry name" value="Transpep_catalytic_dom"/>
</dbReference>
<dbReference type="InterPro" id="IPR038054">
    <property type="entry name" value="LD_TPept-like_central_sf"/>
</dbReference>
<evidence type="ECO:0000259" key="7">
    <source>
        <dbReference type="PROSITE" id="PS52029"/>
    </source>
</evidence>
<dbReference type="Pfam" id="PF03734">
    <property type="entry name" value="YkuD"/>
    <property type="match status" value="1"/>
</dbReference>
<dbReference type="GO" id="GO:0016740">
    <property type="term" value="F:transferase activity"/>
    <property type="evidence" value="ECO:0007669"/>
    <property type="project" value="UniProtKB-KW"/>
</dbReference>
<dbReference type="GO" id="GO:0071555">
    <property type="term" value="P:cell wall organization"/>
    <property type="evidence" value="ECO:0007669"/>
    <property type="project" value="UniProtKB-UniRule"/>
</dbReference>
<dbReference type="Proteomes" id="UP000824265">
    <property type="component" value="Unassembled WGS sequence"/>
</dbReference>
<keyword evidence="4 6" id="KW-0573">Peptidoglycan synthesis</keyword>
<gene>
    <name evidence="8" type="ORF">H9742_12820</name>
</gene>
<dbReference type="GO" id="GO:0008360">
    <property type="term" value="P:regulation of cell shape"/>
    <property type="evidence" value="ECO:0007669"/>
    <property type="project" value="UniProtKB-UniRule"/>
</dbReference>
<dbReference type="Pfam" id="PF12229">
    <property type="entry name" value="PG_binding_4"/>
    <property type="match status" value="1"/>
</dbReference>
<evidence type="ECO:0000256" key="5">
    <source>
        <dbReference type="ARBA" id="ARBA00023316"/>
    </source>
</evidence>
<proteinExistence type="predicted"/>
<dbReference type="SUPFAM" id="SSF141523">
    <property type="entry name" value="L,D-transpeptidase catalytic domain-like"/>
    <property type="match status" value="1"/>
</dbReference>
<feature type="active site" description="Nucleophile" evidence="6">
    <location>
        <position position="436"/>
    </location>
</feature>
<dbReference type="Gene3D" id="3.10.20.800">
    <property type="match status" value="1"/>
</dbReference>
<keyword evidence="5 6" id="KW-0961">Cell wall biogenesis/degradation</keyword>
<protein>
    <submittedName>
        <fullName evidence="8">L,D-transpeptidase/peptidoglycan binding protein</fullName>
    </submittedName>
</protein>
<dbReference type="InterPro" id="IPR005490">
    <property type="entry name" value="LD_TPept_cat_dom"/>
</dbReference>
<evidence type="ECO:0000313" key="9">
    <source>
        <dbReference type="Proteomes" id="UP000824265"/>
    </source>
</evidence>
<feature type="active site" description="Proton donor/acceptor" evidence="6">
    <location>
        <position position="415"/>
    </location>
</feature>
<keyword evidence="2" id="KW-0808">Transferase</keyword>
<dbReference type="AlphaFoldDB" id="A0A9D1UCN6"/>
<keyword evidence="3 6" id="KW-0133">Cell shape</keyword>
<dbReference type="SUPFAM" id="SSF143985">
    <property type="entry name" value="L,D-transpeptidase pre-catalytic domain-like"/>
    <property type="match status" value="1"/>
</dbReference>
<dbReference type="PANTHER" id="PTHR30582">
    <property type="entry name" value="L,D-TRANSPEPTIDASE"/>
    <property type="match status" value="1"/>
</dbReference>
<dbReference type="InterPro" id="IPR022029">
    <property type="entry name" value="YoaR-like_PG-bd"/>
</dbReference>
<reference evidence="8" key="1">
    <citation type="journal article" date="2021" name="PeerJ">
        <title>Extensive microbial diversity within the chicken gut microbiome revealed by metagenomics and culture.</title>
        <authorList>
            <person name="Gilroy R."/>
            <person name="Ravi A."/>
            <person name="Getino M."/>
            <person name="Pursley I."/>
            <person name="Horton D.L."/>
            <person name="Alikhan N.F."/>
            <person name="Baker D."/>
            <person name="Gharbi K."/>
            <person name="Hall N."/>
            <person name="Watson M."/>
            <person name="Adriaenssens E.M."/>
            <person name="Foster-Nyarko E."/>
            <person name="Jarju S."/>
            <person name="Secka A."/>
            <person name="Antonio M."/>
            <person name="Oren A."/>
            <person name="Chaudhuri R.R."/>
            <person name="La Ragione R."/>
            <person name="Hildebrand F."/>
            <person name="Pallen M.J."/>
        </authorList>
    </citation>
    <scope>NUCLEOTIDE SEQUENCE</scope>
    <source>
        <strain evidence="8">CHK195-6426</strain>
    </source>
</reference>
<comment type="pathway">
    <text evidence="1 6">Cell wall biogenesis; peptidoglycan biosynthesis.</text>
</comment>
<dbReference type="EMBL" id="DXGH01000071">
    <property type="protein sequence ID" value="HIW82378.1"/>
    <property type="molecule type" value="Genomic_DNA"/>
</dbReference>
<reference evidence="8" key="2">
    <citation type="submission" date="2021-04" db="EMBL/GenBank/DDBJ databases">
        <authorList>
            <person name="Gilroy R."/>
        </authorList>
    </citation>
    <scope>NUCLEOTIDE SEQUENCE</scope>
    <source>
        <strain evidence="8">CHK195-6426</strain>
    </source>
</reference>